<proteinExistence type="predicted"/>
<dbReference type="PRINTS" id="PR01488">
    <property type="entry name" value="RTXTOXINA"/>
</dbReference>
<keyword evidence="7" id="KW-0472">Membrane</keyword>
<evidence type="ECO:0000256" key="1">
    <source>
        <dbReference type="ARBA" id="ARBA00004370"/>
    </source>
</evidence>
<dbReference type="EMBL" id="JABCJD010000010">
    <property type="protein sequence ID" value="NVO29127.1"/>
    <property type="molecule type" value="Genomic_DNA"/>
</dbReference>
<evidence type="ECO:0000256" key="5">
    <source>
        <dbReference type="ARBA" id="ARBA00022737"/>
    </source>
</evidence>
<evidence type="ECO:0000256" key="6">
    <source>
        <dbReference type="ARBA" id="ARBA00023026"/>
    </source>
</evidence>
<dbReference type="SUPFAM" id="SSF51120">
    <property type="entry name" value="beta-Roll"/>
    <property type="match status" value="2"/>
</dbReference>
<accession>A0ABX2PHZ4</accession>
<evidence type="ECO:0000313" key="9">
    <source>
        <dbReference type="Proteomes" id="UP000523601"/>
    </source>
</evidence>
<dbReference type="PANTHER" id="PTHR38340">
    <property type="entry name" value="S-LAYER PROTEIN"/>
    <property type="match status" value="1"/>
</dbReference>
<dbReference type="PANTHER" id="PTHR38340:SF1">
    <property type="entry name" value="S-LAYER PROTEIN"/>
    <property type="match status" value="1"/>
</dbReference>
<dbReference type="Proteomes" id="UP000523601">
    <property type="component" value="Unassembled WGS sequence"/>
</dbReference>
<evidence type="ECO:0000256" key="2">
    <source>
        <dbReference type="ARBA" id="ARBA00004613"/>
    </source>
</evidence>
<dbReference type="InterPro" id="IPR050557">
    <property type="entry name" value="RTX_toxin/Mannuronan_C5-epim"/>
</dbReference>
<name>A0ABX2PHZ4_9RHOB</name>
<evidence type="ECO:0000256" key="4">
    <source>
        <dbReference type="ARBA" id="ARBA00022656"/>
    </source>
</evidence>
<dbReference type="InterPro" id="IPR018511">
    <property type="entry name" value="Hemolysin-typ_Ca-bd_CS"/>
</dbReference>
<evidence type="ECO:0000313" key="8">
    <source>
        <dbReference type="EMBL" id="NVO29127.1"/>
    </source>
</evidence>
<keyword evidence="9" id="KW-1185">Reference proteome</keyword>
<dbReference type="PRINTS" id="PR00313">
    <property type="entry name" value="CABNDNGRPT"/>
</dbReference>
<keyword evidence="6" id="KW-0843">Virulence</keyword>
<dbReference type="Pfam" id="PF00353">
    <property type="entry name" value="HemolysinCabind"/>
    <property type="match status" value="5"/>
</dbReference>
<reference evidence="8 9" key="1">
    <citation type="submission" date="2020-04" db="EMBL/GenBank/DDBJ databases">
        <title>Donghicola sp., a member of the Rhodobacteraceae family isolated from mangrove forest in Thailand.</title>
        <authorList>
            <person name="Charoenyingcharoen P."/>
            <person name="Yukphan P."/>
        </authorList>
    </citation>
    <scope>NUCLEOTIDE SEQUENCE [LARGE SCALE GENOMIC DNA]</scope>
    <source>
        <strain evidence="8 9">C2-DW-16</strain>
    </source>
</reference>
<dbReference type="InterPro" id="IPR003995">
    <property type="entry name" value="RTX_toxin_determinant-A"/>
</dbReference>
<comment type="subcellular location">
    <subcellularLocation>
        <location evidence="1">Membrane</location>
    </subcellularLocation>
    <subcellularLocation>
        <location evidence="2">Secreted</location>
    </subcellularLocation>
</comment>
<dbReference type="PROSITE" id="PS00330">
    <property type="entry name" value="HEMOLYSIN_CALCIUM"/>
    <property type="match status" value="5"/>
</dbReference>
<comment type="caution">
    <text evidence="8">The sequence shown here is derived from an EMBL/GenBank/DDBJ whole genome shotgun (WGS) entry which is preliminary data.</text>
</comment>
<gene>
    <name evidence="8" type="ORF">HJ526_17005</name>
</gene>
<keyword evidence="4" id="KW-0800">Toxin</keyword>
<dbReference type="InterPro" id="IPR001343">
    <property type="entry name" value="Hemolysn_Ca-bd"/>
</dbReference>
<evidence type="ECO:0000256" key="3">
    <source>
        <dbReference type="ARBA" id="ARBA00022525"/>
    </source>
</evidence>
<keyword evidence="5" id="KW-0677">Repeat</keyword>
<dbReference type="InterPro" id="IPR011049">
    <property type="entry name" value="Serralysin-like_metalloprot_C"/>
</dbReference>
<dbReference type="RefSeq" id="WP_176855807.1">
    <property type="nucleotide sequence ID" value="NZ_JABCJD010000010.1"/>
</dbReference>
<dbReference type="Gene3D" id="2.150.10.10">
    <property type="entry name" value="Serralysin-like metalloprotease, C-terminal"/>
    <property type="match status" value="4"/>
</dbReference>
<keyword evidence="3" id="KW-0964">Secreted</keyword>
<protein>
    <submittedName>
        <fullName evidence="8">Calcium-binding protein</fullName>
    </submittedName>
</protein>
<evidence type="ECO:0000256" key="7">
    <source>
        <dbReference type="ARBA" id="ARBA00023136"/>
    </source>
</evidence>
<sequence>MHPIWDFSWGGSLPSGYDFSSFLSWSSTEYLGENSVIYDILYPQYSYYGYDDYYYDYYYEVRELGYVDRVTYSSGTQHYSFLGTNLDVSTTNTGWFDARIFGLTFYDSETGKGWVVTFEGSELLLPELLELYSEQGASAVVEALFAGEDLIGGSDGRDAINGHAGADTIYAASGSDTLYGGDGNDRLYGERRSDVLYGNAGDDFLDGGKGSDTIRGGDGNDTLYGGHGTDILIGGSGDDFIDADHPDDHEHLYGGAGDDTILGGRNADDLLIRGGEGADLVTLYNYRATTSSRVFGDDGADTLQSSTGDDYLNGGAGEDSILGDAGNDTLVGQSGDDLMFGGGGNDRLRGGDGDDLLQGQAGSDVLRGGPGDDTLSGGAGSDIFVFEASDDGALITDFVSGKDTLRFEGMAGLEDTLIFAYAVTDYEGEVPEGEYSEILYLSIGDLTLQFVGSGLTVTESDMIFT</sequence>
<organism evidence="8 9">
    <name type="scientific">Donghicola mangrovi</name>
    <dbReference type="NCBI Taxonomy" id="2729614"/>
    <lineage>
        <taxon>Bacteria</taxon>
        <taxon>Pseudomonadati</taxon>
        <taxon>Pseudomonadota</taxon>
        <taxon>Alphaproteobacteria</taxon>
        <taxon>Rhodobacterales</taxon>
        <taxon>Roseobacteraceae</taxon>
        <taxon>Donghicola</taxon>
    </lineage>
</organism>